<organism evidence="1 2">
    <name type="scientific">Bifidobacterium longum subsp. infantis</name>
    <dbReference type="NCBI Taxonomy" id="1682"/>
    <lineage>
        <taxon>Bacteria</taxon>
        <taxon>Bacillati</taxon>
        <taxon>Actinomycetota</taxon>
        <taxon>Actinomycetes</taxon>
        <taxon>Bifidobacteriales</taxon>
        <taxon>Bifidobacteriaceae</taxon>
        <taxon>Bifidobacterium</taxon>
    </lineage>
</organism>
<sequence>MRIALKSVRLVLLRCIKGSLDTTASWTAITMAWPASNGFDISATQRLFGPPSGNIK</sequence>
<name>A0A564VW76_BIFLI</name>
<evidence type="ECO:0000313" key="2">
    <source>
        <dbReference type="Proteomes" id="UP000345266"/>
    </source>
</evidence>
<gene>
    <name evidence="1" type="ORF">BLJG463_01944</name>
</gene>
<reference evidence="1 2" key="1">
    <citation type="submission" date="2019-07" db="EMBL/GenBank/DDBJ databases">
        <authorList>
            <person name="Hibberd C M."/>
            <person name="Gehrig L. J."/>
            <person name="Chang H.-W."/>
            <person name="Venkatesh S."/>
        </authorList>
    </citation>
    <scope>NUCLEOTIDE SEQUENCE [LARGE SCALE GENOMIC DNA]</scope>
    <source>
        <strain evidence="1">Bifidobacterium_longum_subsp_infantis_JG_Bg463</strain>
    </source>
</reference>
<proteinExistence type="predicted"/>
<evidence type="ECO:0000313" key="1">
    <source>
        <dbReference type="EMBL" id="VUX36638.1"/>
    </source>
</evidence>
<dbReference type="EMBL" id="CABHNT010000046">
    <property type="protein sequence ID" value="VUX36638.1"/>
    <property type="molecule type" value="Genomic_DNA"/>
</dbReference>
<dbReference type="Proteomes" id="UP000345266">
    <property type="component" value="Unassembled WGS sequence"/>
</dbReference>
<accession>A0A564VW76</accession>
<protein>
    <submittedName>
        <fullName evidence="1">Uncharacterized protein</fullName>
    </submittedName>
</protein>
<dbReference type="AlphaFoldDB" id="A0A564VW76"/>